<dbReference type="Pfam" id="PF14577">
    <property type="entry name" value="SEO_C"/>
    <property type="match status" value="1"/>
</dbReference>
<feature type="domain" description="Sieve element occlusion C-terminal" evidence="1">
    <location>
        <begin position="1"/>
        <end position="100"/>
    </location>
</feature>
<evidence type="ECO:0000313" key="2">
    <source>
        <dbReference type="EMBL" id="KAF7142489.1"/>
    </source>
</evidence>
<gene>
    <name evidence="2" type="ORF">RHSIM_Rhsim05G0212400</name>
</gene>
<keyword evidence="3" id="KW-1185">Reference proteome</keyword>
<dbReference type="GO" id="GO:0010088">
    <property type="term" value="P:phloem development"/>
    <property type="evidence" value="ECO:0007669"/>
    <property type="project" value="InterPro"/>
</dbReference>
<dbReference type="AlphaFoldDB" id="A0A834GUB8"/>
<dbReference type="EMBL" id="WJXA01000005">
    <property type="protein sequence ID" value="KAF7142489.1"/>
    <property type="molecule type" value="Genomic_DNA"/>
</dbReference>
<name>A0A834GUB8_RHOSS</name>
<sequence>MLSFDRTDQGWAVISQGSAEMAKAKGNTILKSLTQFEQWKQQAEQEGFVAAPNANLHDVHTPHHCSRLILPGATGTIPKRVVCGECFRPMEKFITYRCCTDEAGVFFGRNMFTVVDGMADKIEYMSDLAEVLTDKKIEAVAATAPVISEVAVAVADSVCPVAAL</sequence>
<dbReference type="Proteomes" id="UP000626092">
    <property type="component" value="Unassembled WGS sequence"/>
</dbReference>
<proteinExistence type="predicted"/>
<dbReference type="InterPro" id="IPR039299">
    <property type="entry name" value="SEOA"/>
</dbReference>
<protein>
    <recommendedName>
        <fullName evidence="1">Sieve element occlusion C-terminal domain-containing protein</fullName>
    </recommendedName>
</protein>
<dbReference type="PANTHER" id="PTHR33232">
    <property type="entry name" value="PROTEIN SIEVE ELEMENT OCCLUSION B-LIKE"/>
    <property type="match status" value="1"/>
</dbReference>
<accession>A0A834GUB8</accession>
<organism evidence="2 3">
    <name type="scientific">Rhododendron simsii</name>
    <name type="common">Sims's rhododendron</name>
    <dbReference type="NCBI Taxonomy" id="118357"/>
    <lineage>
        <taxon>Eukaryota</taxon>
        <taxon>Viridiplantae</taxon>
        <taxon>Streptophyta</taxon>
        <taxon>Embryophyta</taxon>
        <taxon>Tracheophyta</taxon>
        <taxon>Spermatophyta</taxon>
        <taxon>Magnoliopsida</taxon>
        <taxon>eudicotyledons</taxon>
        <taxon>Gunneridae</taxon>
        <taxon>Pentapetalae</taxon>
        <taxon>asterids</taxon>
        <taxon>Ericales</taxon>
        <taxon>Ericaceae</taxon>
        <taxon>Ericoideae</taxon>
        <taxon>Rhodoreae</taxon>
        <taxon>Rhododendron</taxon>
    </lineage>
</organism>
<dbReference type="PANTHER" id="PTHR33232:SF20">
    <property type="entry name" value="PROTEIN SIEVE ELEMENT OCCLUSION B-LIKE"/>
    <property type="match status" value="1"/>
</dbReference>
<evidence type="ECO:0000313" key="3">
    <source>
        <dbReference type="Proteomes" id="UP000626092"/>
    </source>
</evidence>
<evidence type="ECO:0000259" key="1">
    <source>
        <dbReference type="Pfam" id="PF14577"/>
    </source>
</evidence>
<reference evidence="2" key="1">
    <citation type="submission" date="2019-11" db="EMBL/GenBank/DDBJ databases">
        <authorList>
            <person name="Liu Y."/>
            <person name="Hou J."/>
            <person name="Li T.-Q."/>
            <person name="Guan C.-H."/>
            <person name="Wu X."/>
            <person name="Wu H.-Z."/>
            <person name="Ling F."/>
            <person name="Zhang R."/>
            <person name="Shi X.-G."/>
            <person name="Ren J.-P."/>
            <person name="Chen E.-F."/>
            <person name="Sun J.-M."/>
        </authorList>
    </citation>
    <scope>NUCLEOTIDE SEQUENCE</scope>
    <source>
        <strain evidence="2">Adult_tree_wgs_1</strain>
        <tissue evidence="2">Leaves</tissue>
    </source>
</reference>
<dbReference type="InterPro" id="IPR027944">
    <property type="entry name" value="SEO_C"/>
</dbReference>
<comment type="caution">
    <text evidence="2">The sequence shown here is derived from an EMBL/GenBank/DDBJ whole genome shotgun (WGS) entry which is preliminary data.</text>
</comment>
<dbReference type="OrthoDB" id="1740756at2759"/>